<evidence type="ECO:0000313" key="8">
    <source>
        <dbReference type="EMBL" id="CAB5227282.1"/>
    </source>
</evidence>
<dbReference type="EMBL" id="LR796926">
    <property type="protein sequence ID" value="CAB4175853.1"/>
    <property type="molecule type" value="Genomic_DNA"/>
</dbReference>
<evidence type="ECO:0000313" key="1">
    <source>
        <dbReference type="EMBL" id="CAB4145835.1"/>
    </source>
</evidence>
<proteinExistence type="predicted"/>
<reference evidence="8" key="1">
    <citation type="submission" date="2020-05" db="EMBL/GenBank/DDBJ databases">
        <authorList>
            <person name="Chiriac C."/>
            <person name="Salcher M."/>
            <person name="Ghai R."/>
            <person name="Kavagutti S V."/>
        </authorList>
    </citation>
    <scope>NUCLEOTIDE SEQUENCE</scope>
</reference>
<sequence length="106" mass="12129">MLNENLPISEQYRIIAKKWVDADAAASILEETKSAVLSKMMADLGDMPVSRAEMRVKASDEWRDMVIRMVEARKCASILKVQLEYIKMKASEIQSHEATRRAEMKL</sequence>
<dbReference type="EMBL" id="LR797376">
    <property type="protein sequence ID" value="CAB4211814.1"/>
    <property type="molecule type" value="Genomic_DNA"/>
</dbReference>
<evidence type="ECO:0000313" key="2">
    <source>
        <dbReference type="EMBL" id="CAB4169332.1"/>
    </source>
</evidence>
<evidence type="ECO:0000313" key="3">
    <source>
        <dbReference type="EMBL" id="CAB4175853.1"/>
    </source>
</evidence>
<organism evidence="8">
    <name type="scientific">uncultured Caudovirales phage</name>
    <dbReference type="NCBI Taxonomy" id="2100421"/>
    <lineage>
        <taxon>Viruses</taxon>
        <taxon>Duplodnaviria</taxon>
        <taxon>Heunggongvirae</taxon>
        <taxon>Uroviricota</taxon>
        <taxon>Caudoviricetes</taxon>
        <taxon>Peduoviridae</taxon>
        <taxon>Maltschvirus</taxon>
        <taxon>Maltschvirus maltsch</taxon>
    </lineage>
</organism>
<evidence type="ECO:0000313" key="4">
    <source>
        <dbReference type="EMBL" id="CAB4181319.1"/>
    </source>
</evidence>
<dbReference type="EMBL" id="LR797018">
    <property type="protein sequence ID" value="CAB4181319.1"/>
    <property type="molecule type" value="Genomic_DNA"/>
</dbReference>
<evidence type="ECO:0000313" key="5">
    <source>
        <dbReference type="EMBL" id="CAB4191560.1"/>
    </source>
</evidence>
<dbReference type="EMBL" id="LR797514">
    <property type="protein sequence ID" value="CAB4222225.1"/>
    <property type="molecule type" value="Genomic_DNA"/>
</dbReference>
<dbReference type="EMBL" id="LR796847">
    <property type="protein sequence ID" value="CAB4169332.1"/>
    <property type="molecule type" value="Genomic_DNA"/>
</dbReference>
<accession>A0A6J7X901</accession>
<dbReference type="EMBL" id="LR797171">
    <property type="protein sequence ID" value="CAB4191560.1"/>
    <property type="molecule type" value="Genomic_DNA"/>
</dbReference>
<dbReference type="EMBL" id="LR796460">
    <property type="protein sequence ID" value="CAB4145835.1"/>
    <property type="molecule type" value="Genomic_DNA"/>
</dbReference>
<evidence type="ECO:0000313" key="6">
    <source>
        <dbReference type="EMBL" id="CAB4211814.1"/>
    </source>
</evidence>
<evidence type="ECO:0000313" key="7">
    <source>
        <dbReference type="EMBL" id="CAB4222225.1"/>
    </source>
</evidence>
<name>A0A6J7X901_9CAUD</name>
<dbReference type="EMBL" id="LR798369">
    <property type="protein sequence ID" value="CAB5227282.1"/>
    <property type="molecule type" value="Genomic_DNA"/>
</dbReference>
<gene>
    <name evidence="4" type="ORF">UFOVP1072_26</name>
    <name evidence="5" type="ORF">UFOVP1211_46</name>
    <name evidence="6" type="ORF">UFOVP1420_35</name>
    <name evidence="8" type="ORF">UFOVP1518_34</name>
    <name evidence="7" type="ORF">UFOVP1657_28</name>
    <name evidence="1" type="ORF">UFOVP475_47</name>
    <name evidence="2" type="ORF">UFOVP897_9</name>
    <name evidence="3" type="ORF">UFOVP984_47</name>
</gene>
<protein>
    <submittedName>
        <fullName evidence="8">Uncharacterized protein</fullName>
    </submittedName>
</protein>